<dbReference type="Pfam" id="PF00018">
    <property type="entry name" value="SH3_1"/>
    <property type="match status" value="1"/>
</dbReference>
<dbReference type="SUPFAM" id="SSF50044">
    <property type="entry name" value="SH3-domain"/>
    <property type="match status" value="1"/>
</dbReference>
<dbReference type="SMART" id="SM00325">
    <property type="entry name" value="RhoGEF"/>
    <property type="match status" value="1"/>
</dbReference>
<dbReference type="InterPro" id="IPR036865">
    <property type="entry name" value="CRAL-TRIO_dom_sf"/>
</dbReference>
<dbReference type="PROSITE" id="PS00741">
    <property type="entry name" value="DH_1"/>
    <property type="match status" value="1"/>
</dbReference>
<feature type="domain" description="DH" evidence="7">
    <location>
        <begin position="861"/>
        <end position="1045"/>
    </location>
</feature>
<evidence type="ECO:0000256" key="5">
    <source>
        <dbReference type="SAM" id="MobiDB-lite"/>
    </source>
</evidence>
<dbReference type="InterPro" id="IPR001452">
    <property type="entry name" value="SH3_domain"/>
</dbReference>
<evidence type="ECO:0000259" key="6">
    <source>
        <dbReference type="PROSITE" id="PS50002"/>
    </source>
</evidence>
<dbReference type="SUPFAM" id="SSF52087">
    <property type="entry name" value="CRAL/TRIO domain"/>
    <property type="match status" value="1"/>
</dbReference>
<proteinExistence type="inferred from homology"/>
<name>A0A085LMN9_9BILA</name>
<evidence type="ECO:0000256" key="2">
    <source>
        <dbReference type="ARBA" id="ARBA00022658"/>
    </source>
</evidence>
<dbReference type="Proteomes" id="UP000030764">
    <property type="component" value="Unassembled WGS sequence"/>
</dbReference>
<dbReference type="InterPro" id="IPR056466">
    <property type="entry name" value="Spectrin_DBS"/>
</dbReference>
<dbReference type="InterPro" id="IPR011993">
    <property type="entry name" value="PH-like_dom_sf"/>
</dbReference>
<dbReference type="EMBL" id="KL363385">
    <property type="protein sequence ID" value="KFD46235.1"/>
    <property type="molecule type" value="Genomic_DNA"/>
</dbReference>
<evidence type="ECO:0000256" key="4">
    <source>
        <dbReference type="PROSITE-ProRule" id="PRU00192"/>
    </source>
</evidence>
<dbReference type="SMART" id="SM00233">
    <property type="entry name" value="PH"/>
    <property type="match status" value="1"/>
</dbReference>
<dbReference type="InterPro" id="IPR001849">
    <property type="entry name" value="PH_domain"/>
</dbReference>
<dbReference type="PROSITE" id="PS50010">
    <property type="entry name" value="DH_2"/>
    <property type="match status" value="2"/>
</dbReference>
<dbReference type="InterPro" id="IPR051336">
    <property type="entry name" value="RhoGEF_Guanine_NuclExch_SF"/>
</dbReference>
<dbReference type="InterPro" id="IPR055251">
    <property type="entry name" value="SOS1_NGEF_PH"/>
</dbReference>
<dbReference type="Gene3D" id="2.30.30.40">
    <property type="entry name" value="SH3 Domains"/>
    <property type="match status" value="1"/>
</dbReference>
<dbReference type="InterPro" id="IPR000219">
    <property type="entry name" value="DH_dom"/>
</dbReference>
<comment type="similarity">
    <text evidence="3">Belongs to the MCF2 family.</text>
</comment>
<keyword evidence="1 4" id="KW-0728">SH3 domain</keyword>
<dbReference type="Pfam" id="PF22697">
    <property type="entry name" value="SOS1_NGEF_PH"/>
    <property type="match status" value="1"/>
</dbReference>
<evidence type="ECO:0000256" key="1">
    <source>
        <dbReference type="ARBA" id="ARBA00022443"/>
    </source>
</evidence>
<dbReference type="SMART" id="SM00326">
    <property type="entry name" value="SH3"/>
    <property type="match status" value="1"/>
</dbReference>
<dbReference type="InterPro" id="IPR036028">
    <property type="entry name" value="SH3-like_dom_sf"/>
</dbReference>
<feature type="compositionally biased region" description="Low complexity" evidence="5">
    <location>
        <begin position="631"/>
        <end position="641"/>
    </location>
</feature>
<evidence type="ECO:0008006" key="10">
    <source>
        <dbReference type="Google" id="ProtNLM"/>
    </source>
</evidence>
<dbReference type="InterPro" id="IPR001331">
    <property type="entry name" value="GDS_CDC24_CS"/>
</dbReference>
<dbReference type="GO" id="GO:0035556">
    <property type="term" value="P:intracellular signal transduction"/>
    <property type="evidence" value="ECO:0007669"/>
    <property type="project" value="InterPro"/>
</dbReference>
<dbReference type="CDD" id="cd00160">
    <property type="entry name" value="RhoGEF"/>
    <property type="match status" value="1"/>
</dbReference>
<dbReference type="SUPFAM" id="SSF46966">
    <property type="entry name" value="Spectrin repeat"/>
    <property type="match status" value="1"/>
</dbReference>
<dbReference type="GO" id="GO:0005085">
    <property type="term" value="F:guanyl-nucleotide exchange factor activity"/>
    <property type="evidence" value="ECO:0007669"/>
    <property type="project" value="UniProtKB-KW"/>
</dbReference>
<keyword evidence="9" id="KW-1185">Reference proteome</keyword>
<dbReference type="Gene3D" id="1.20.58.60">
    <property type="match status" value="1"/>
</dbReference>
<dbReference type="Pfam" id="PF00621">
    <property type="entry name" value="RhoGEF"/>
    <property type="match status" value="2"/>
</dbReference>
<keyword evidence="2" id="KW-0344">Guanine-nucleotide releasing factor</keyword>
<sequence>MAEADCEATNPTEAFRYSNGSFREPSWRASYHYDFDFDLQLLKRILRADLEESGYQSALTRSQNSQYGTGWLYHDSESIASTSSCDEWDGYMTIDNERIKIREVSDLLVTRYAFISGAKSEQGLPVLTFPDSHVQFSFADYRILVNYLARLQPVEDIFNGFVAIIDRRTDRWSSVKTVLSYLTLFFPGSLRVAYVLKPDGVLQRALEVGYKRISEAKRFQVFVCNNLLELHRYVHPSRLTVDLGGSFCYNHLEWLQHRMVEVERLRCSAEGIARTLDEFVQSLKDTELPNDASTTAHILTSQRTDRDAIKANLQEDFRIVVRRGFDLLKAVRQVDSKPNADQLSPTRLHNVTSVQRTLLQLEDAEKSFDKFWPDHELRLEHCLRLRQFEEDFKKLQANFLNHLDRLRNSNNDGRADEQRLYSIEDTDRLIDEYQSYAKKTEEDFEAANALKLRGEELIETEEKELIGSITPKCQELNRLTAQLDVALRQRAQFLHSARRLQNYISSANQWCAAGVDLLTGASSMEFESAEQCEAALQRVRTFLKSGDEMCFDLDTSDSLLLLTSYDTKTLLDQVNARLTDVKQLCQNRCFFLKRLLSKTRSSAQSYSPFTESERIGMTLSGTYAPPAKGMQTSSSSPQASDTSEENALPQSLTGGNLWSDMACFDDDGKSRCSSDSLPKRSAFVINELVTTEQSYVDELSSVLDHYVSAFDDPPTGCHLPSAVQAQRDILFGNLAEIHQFHKVHFLPSLLRSSRVNARLTDVKQLCQNRCFFLKRLLSKTRSSAQSYSPFTESERIGMTLSGTYAPPAKGMQTSSSSPQASDTSEENALPQSLTGGNLWSDMACFDDDGKSRCSSDSLPKRSAFVINELVTTEQSYVDELSSVLDHYVSAFDDPPTGCHLPSAVQAQRDILFGNLAEIHQFHKVHFLPSLLRSSREGGAREIANAFLEHGDGLRCYVTYCLNKPKSDALLRRHEQECHSFLKTCQERAGHGLPLGAYLLKPVQRITKYQLLLKELARSSSLTEGRTDVELALDAILYLLQQANASLNQGYIVGYTGDLSALGPVLMEGSFRVSLSKRNGEKALRMRRGAKLRYRHVFLYSSLLLMCKHRRNSVPNAEERYEVKEELPVYSIEQVDMVKGKEGRFQVITENRNETLTFSSSPDKVLQFVSKLKQLVEGCSSSFASSHHHRPISWTSHSSNETGCIRVGERKRHSETDLLSRSVNGTTGGGATSRYPLARSEHNLLRCFESAIHRSRSMDGHNVSKKEVKETARICRDFVAKSRDHLSVVSGEAVIILNKRDKTDWTLVRSLQTQREGWVPAGHVQSTG</sequence>
<dbReference type="Gene3D" id="1.20.900.10">
    <property type="entry name" value="Dbl homology (DH) domain"/>
    <property type="match status" value="2"/>
</dbReference>
<gene>
    <name evidence="8" type="ORF">M513_12898</name>
</gene>
<feature type="domain" description="DH" evidence="7">
    <location>
        <begin position="680"/>
        <end position="762"/>
    </location>
</feature>
<feature type="region of interest" description="Disordered" evidence="5">
    <location>
        <begin position="1210"/>
        <end position="1234"/>
    </location>
</feature>
<dbReference type="InterPro" id="IPR001251">
    <property type="entry name" value="CRAL-TRIO_dom"/>
</dbReference>
<evidence type="ECO:0000259" key="7">
    <source>
        <dbReference type="PROSITE" id="PS50010"/>
    </source>
</evidence>
<dbReference type="Gene3D" id="2.30.29.30">
    <property type="entry name" value="Pleckstrin-homology domain (PH domain)/Phosphotyrosine-binding domain (PTB)"/>
    <property type="match status" value="1"/>
</dbReference>
<dbReference type="PROSITE" id="PS50002">
    <property type="entry name" value="SH3"/>
    <property type="match status" value="1"/>
</dbReference>
<accession>A0A085LMN9</accession>
<dbReference type="SUPFAM" id="SSF50729">
    <property type="entry name" value="PH domain-like"/>
    <property type="match status" value="1"/>
</dbReference>
<dbReference type="GO" id="GO:0005737">
    <property type="term" value="C:cytoplasm"/>
    <property type="evidence" value="ECO:0007669"/>
    <property type="project" value="TreeGrafter"/>
</dbReference>
<dbReference type="CDD" id="cd00170">
    <property type="entry name" value="SEC14"/>
    <property type="match status" value="1"/>
</dbReference>
<feature type="compositionally biased region" description="Low complexity" evidence="5">
    <location>
        <begin position="812"/>
        <end position="822"/>
    </location>
</feature>
<evidence type="ECO:0000256" key="3">
    <source>
        <dbReference type="ARBA" id="ARBA00049987"/>
    </source>
</evidence>
<evidence type="ECO:0000313" key="9">
    <source>
        <dbReference type="Proteomes" id="UP000030764"/>
    </source>
</evidence>
<dbReference type="PANTHER" id="PTHR22826:SF211">
    <property type="entry name" value="LD43457P"/>
    <property type="match status" value="1"/>
</dbReference>
<dbReference type="SUPFAM" id="SSF48065">
    <property type="entry name" value="DBL homology domain (DH-domain)"/>
    <property type="match status" value="2"/>
</dbReference>
<organism evidence="8 9">
    <name type="scientific">Trichuris suis</name>
    <name type="common">pig whipworm</name>
    <dbReference type="NCBI Taxonomy" id="68888"/>
    <lineage>
        <taxon>Eukaryota</taxon>
        <taxon>Metazoa</taxon>
        <taxon>Ecdysozoa</taxon>
        <taxon>Nematoda</taxon>
        <taxon>Enoplea</taxon>
        <taxon>Dorylaimia</taxon>
        <taxon>Trichinellida</taxon>
        <taxon>Trichuridae</taxon>
        <taxon>Trichuris</taxon>
    </lineage>
</organism>
<protein>
    <recommendedName>
        <fullName evidence="10">Guanine nucleotide exchange factor DBS</fullName>
    </recommendedName>
</protein>
<feature type="region of interest" description="Disordered" evidence="5">
    <location>
        <begin position="620"/>
        <end position="654"/>
    </location>
</feature>
<reference evidence="8 9" key="1">
    <citation type="journal article" date="2014" name="Nat. Genet.">
        <title>Genome and transcriptome of the porcine whipworm Trichuris suis.</title>
        <authorList>
            <person name="Jex A.R."/>
            <person name="Nejsum P."/>
            <person name="Schwarz E.M."/>
            <person name="Hu L."/>
            <person name="Young N.D."/>
            <person name="Hall R.S."/>
            <person name="Korhonen P.K."/>
            <person name="Liao S."/>
            <person name="Thamsborg S."/>
            <person name="Xia J."/>
            <person name="Xu P."/>
            <person name="Wang S."/>
            <person name="Scheerlinck J.P."/>
            <person name="Hofmann A."/>
            <person name="Sternberg P.W."/>
            <person name="Wang J."/>
            <person name="Gasser R.B."/>
        </authorList>
    </citation>
    <scope>NUCLEOTIDE SEQUENCE [LARGE SCALE GENOMIC DNA]</scope>
    <source>
        <strain evidence="8">DCEP-RM93M</strain>
    </source>
</reference>
<feature type="region of interest" description="Disordered" evidence="5">
    <location>
        <begin position="801"/>
        <end position="835"/>
    </location>
</feature>
<dbReference type="Pfam" id="PF23289">
    <property type="entry name" value="Spectrin_5"/>
    <property type="match status" value="1"/>
</dbReference>
<feature type="domain" description="SH3" evidence="6">
    <location>
        <begin position="1266"/>
        <end position="1327"/>
    </location>
</feature>
<evidence type="ECO:0000313" key="8">
    <source>
        <dbReference type="EMBL" id="KFD46235.1"/>
    </source>
</evidence>
<dbReference type="PANTHER" id="PTHR22826">
    <property type="entry name" value="RHO GUANINE EXCHANGE FACTOR-RELATED"/>
    <property type="match status" value="1"/>
</dbReference>
<dbReference type="InterPro" id="IPR035899">
    <property type="entry name" value="DBL_dom_sf"/>
</dbReference>